<dbReference type="WBParaSite" id="jg11432.2">
    <property type="protein sequence ID" value="jg11432.2"/>
    <property type="gene ID" value="jg11432"/>
</dbReference>
<evidence type="ECO:0000313" key="3">
    <source>
        <dbReference type="Proteomes" id="UP000887574"/>
    </source>
</evidence>
<reference evidence="4" key="1">
    <citation type="submission" date="2022-11" db="UniProtKB">
        <authorList>
            <consortium name="WormBaseParasite"/>
        </authorList>
    </citation>
    <scope>IDENTIFICATION</scope>
</reference>
<evidence type="ECO:0000259" key="2">
    <source>
        <dbReference type="PROSITE" id="PS50041"/>
    </source>
</evidence>
<feature type="region of interest" description="Disordered" evidence="1">
    <location>
        <begin position="678"/>
        <end position="714"/>
    </location>
</feature>
<feature type="region of interest" description="Disordered" evidence="1">
    <location>
        <begin position="279"/>
        <end position="298"/>
    </location>
</feature>
<dbReference type="PROSITE" id="PS50041">
    <property type="entry name" value="C_TYPE_LECTIN_2"/>
    <property type="match status" value="1"/>
</dbReference>
<proteinExistence type="predicted"/>
<dbReference type="CDD" id="cd00037">
    <property type="entry name" value="CLECT"/>
    <property type="match status" value="1"/>
</dbReference>
<dbReference type="AlphaFoldDB" id="A0A915CRQ9"/>
<dbReference type="PANTHER" id="PTHR45710">
    <property type="entry name" value="C-TYPE LECTIN DOMAIN-CONTAINING PROTEIN 180"/>
    <property type="match status" value="1"/>
</dbReference>
<feature type="domain" description="C-type lectin" evidence="2">
    <location>
        <begin position="39"/>
        <end position="156"/>
    </location>
</feature>
<evidence type="ECO:0000256" key="1">
    <source>
        <dbReference type="SAM" id="MobiDB-lite"/>
    </source>
</evidence>
<accession>A0A915CRQ9</accession>
<dbReference type="PANTHER" id="PTHR45710:SF38">
    <property type="entry name" value="C-TYPE LECTIN DOMAIN-CONTAINING PROTEIN 180"/>
    <property type="match status" value="1"/>
</dbReference>
<feature type="compositionally biased region" description="Basic and acidic residues" evidence="1">
    <location>
        <begin position="244"/>
        <end position="258"/>
    </location>
</feature>
<dbReference type="SUPFAM" id="SSF56436">
    <property type="entry name" value="C-type lectin-like"/>
    <property type="match status" value="1"/>
</dbReference>
<dbReference type="Pfam" id="PF00059">
    <property type="entry name" value="Lectin_C"/>
    <property type="match status" value="1"/>
</dbReference>
<organism evidence="3 4">
    <name type="scientific">Ditylenchus dipsaci</name>
    <dbReference type="NCBI Taxonomy" id="166011"/>
    <lineage>
        <taxon>Eukaryota</taxon>
        <taxon>Metazoa</taxon>
        <taxon>Ecdysozoa</taxon>
        <taxon>Nematoda</taxon>
        <taxon>Chromadorea</taxon>
        <taxon>Rhabditida</taxon>
        <taxon>Tylenchina</taxon>
        <taxon>Tylenchomorpha</taxon>
        <taxon>Sphaerularioidea</taxon>
        <taxon>Anguinidae</taxon>
        <taxon>Anguininae</taxon>
        <taxon>Ditylenchus</taxon>
    </lineage>
</organism>
<dbReference type="Proteomes" id="UP000887574">
    <property type="component" value="Unplaced"/>
</dbReference>
<keyword evidence="3" id="KW-1185">Reference proteome</keyword>
<dbReference type="InterPro" id="IPR016186">
    <property type="entry name" value="C-type_lectin-like/link_sf"/>
</dbReference>
<dbReference type="InterPro" id="IPR016187">
    <property type="entry name" value="CTDL_fold"/>
</dbReference>
<dbReference type="InterPro" id="IPR001304">
    <property type="entry name" value="C-type_lectin-like"/>
</dbReference>
<dbReference type="InterPro" id="IPR050828">
    <property type="entry name" value="C-type_lectin/matrix_domain"/>
</dbReference>
<name>A0A915CRQ9_9BILA</name>
<evidence type="ECO:0000313" key="4">
    <source>
        <dbReference type="WBParaSite" id="jg11432.2"/>
    </source>
</evidence>
<feature type="region of interest" description="Disordered" evidence="1">
    <location>
        <begin position="236"/>
        <end position="258"/>
    </location>
</feature>
<sequence>MESMEVVDSDALKHGYKFHNPVSADLNNPWISGPYDKKFQFHVGQQSWLSAREMCLSQNSDLVTIQSDQELDWILSHYKPQGRHLRERQIQVGLFVDPSARSADASMREWRWVNQHPLNSSMLPWTSGEPFDHSLGKERCALLNVNERRIDDVDCDLGGGPMHFYRYVCERTHDNHIKHEELNNPLWKKLEDILVFFGISTASKTINRTEELGPGEDEEDYWEKAGNPLKVSVTTLAPSANRQNADKDAALNTDEKKEAEKTAEILLTSASDENSQILATNSSTQQETNATLSADLRDVKQKELDEKANKEVSKENETEPAKQTKIVAAHGTRTLTLENSEASVPALNAPVEPVNSREIDLDQLAPKRLIEQKAPELTIANDLSELETASLETTRTTKADPLANLAETLERTFAAVSSDDVNKTESQASAPATALPNPVQKMIAIQETPAVKQGKETASGLNDTLKAESPERPLDAAASLLTASENSSATSSSSMSIVAIIQATNITDAKAKHNLLENQSGSAESAQNMEDDFLKAADDTKSHPNINSGDLIISPNTKDDEIIGSCGDPSHKHSEQDLSIFELEPDLQANDTVSQQKKVKIDKFLRSLRTFLDSANPSQLKRLVDDGKSDKRPLVERLEQVVAMKKAVKNAEDPAEELKKLHEEKVKKEKKTEVEADLAADLQKLKPKSSVPESELEENAPLTNPADPKLQDSASSKLDYLSPVQIQQLQTYSAINHLSSPTQEIIDAVLALQNHSPSINRPLASEVAQKNVSNFLVLNPSIGVLSNESVLQQTVTEEKYYSNISGSEAKDLSSVFPHPDFTLLNTNETLALAREVEEKVKAERKRVDGTYHKFLNSFTTIENNNKELASATNDFIKRIQTADTQRLIVKQSPSVEFRRDPGHIDTNVQGIMIEKNLDGVFENIGDNFNKLIG</sequence>
<dbReference type="SMART" id="SM00034">
    <property type="entry name" value="CLECT"/>
    <property type="match status" value="1"/>
</dbReference>
<protein>
    <submittedName>
        <fullName evidence="4">C-type lectin domain-containing protein</fullName>
    </submittedName>
</protein>
<feature type="compositionally biased region" description="Polar residues" evidence="1">
    <location>
        <begin position="279"/>
        <end position="292"/>
    </location>
</feature>
<dbReference type="Gene3D" id="3.10.100.10">
    <property type="entry name" value="Mannose-Binding Protein A, subunit A"/>
    <property type="match status" value="1"/>
</dbReference>